<evidence type="ECO:0000313" key="4">
    <source>
        <dbReference type="Proteomes" id="UP000001572"/>
    </source>
</evidence>
<keyword evidence="4" id="KW-1185">Reference proteome</keyword>
<dbReference type="KEGG" id="amt:Amet_4381"/>
<sequence>MYELKCNKCNNEWKTHTISETTRFLCVCSKCGSTDVEPFIKMKCIKGFSLEMSDDNGFTIENEYTAIEEGTIWNIQKDSFRVVGGEIRLTNDELGWLELSQETLEENFETVS</sequence>
<protein>
    <submittedName>
        <fullName evidence="1">Uncharacterized protein</fullName>
    </submittedName>
</protein>
<dbReference type="EMBL" id="CP000724">
    <property type="protein sequence ID" value="ABR48102.1"/>
    <property type="molecule type" value="Genomic_DNA"/>
</dbReference>
<dbReference type="AlphaFoldDB" id="A6TKB1"/>
<dbReference type="KEGG" id="amt:Amet_0401"/>
<evidence type="ECO:0000313" key="1">
    <source>
        <dbReference type="EMBL" id="ABR46629.1"/>
    </source>
</evidence>
<gene>
    <name evidence="1" type="ordered locus">Amet_0401</name>
    <name evidence="2" type="ordered locus">Amet_1939</name>
    <name evidence="3" type="ordered locus">Amet_4381</name>
</gene>
<organism evidence="1 4">
    <name type="scientific">Alkaliphilus metalliredigens (strain QYMF)</name>
    <dbReference type="NCBI Taxonomy" id="293826"/>
    <lineage>
        <taxon>Bacteria</taxon>
        <taxon>Bacillati</taxon>
        <taxon>Bacillota</taxon>
        <taxon>Clostridia</taxon>
        <taxon>Peptostreptococcales</taxon>
        <taxon>Natronincolaceae</taxon>
        <taxon>Alkaliphilus</taxon>
    </lineage>
</organism>
<name>A6TKB1_ALKMQ</name>
<dbReference type="EMBL" id="CP000724">
    <property type="protein sequence ID" value="ABR50455.1"/>
    <property type="molecule type" value="Genomic_DNA"/>
</dbReference>
<dbReference type="HOGENOM" id="CLU_2140586_0_0_9"/>
<dbReference type="EMBL" id="CP000724">
    <property type="protein sequence ID" value="ABR46629.1"/>
    <property type="molecule type" value="Genomic_DNA"/>
</dbReference>
<dbReference type="KEGG" id="amt:Amet_1939"/>
<dbReference type="STRING" id="293826.Amet_0401"/>
<reference evidence="1" key="1">
    <citation type="submission" date="2007-06" db="EMBL/GenBank/DDBJ databases">
        <title>Complete sequence of Alkaliphilus metalliredigens QYMF.</title>
        <authorList>
            <consortium name="US DOE Joint Genome Institute"/>
            <person name="Copeland A."/>
            <person name="Lucas S."/>
            <person name="Lapidus A."/>
            <person name="Barry K."/>
            <person name="Detter J.C."/>
            <person name="Glavina del Rio T."/>
            <person name="Hammon N."/>
            <person name="Israni S."/>
            <person name="Dalin E."/>
            <person name="Tice H."/>
            <person name="Pitluck S."/>
            <person name="Chertkov O."/>
            <person name="Brettin T."/>
            <person name="Bruce D."/>
            <person name="Han C."/>
            <person name="Schmutz J."/>
            <person name="Larimer F."/>
            <person name="Land M."/>
            <person name="Hauser L."/>
            <person name="Kyrpides N."/>
            <person name="Mikhailova N."/>
            <person name="Ye Q."/>
            <person name="Zhou J."/>
            <person name="Fields M."/>
            <person name="Richardson P."/>
        </authorList>
    </citation>
    <scope>NUCLEOTIDE SEQUENCE</scope>
    <source>
        <strain evidence="1">QYMF</strain>
    </source>
</reference>
<proteinExistence type="predicted"/>
<reference evidence="4" key="2">
    <citation type="journal article" date="2016" name="Genome Announc.">
        <title>Complete genome sequence of Alkaliphilus metalliredigens strain QYMF, an alkaliphilic and metal-reducing bacterium isolated from borax-contaminated leachate ponds.</title>
        <authorList>
            <person name="Hwang C."/>
            <person name="Copeland A."/>
            <person name="Lucas S."/>
            <person name="Lapidus A."/>
            <person name="Barry K."/>
            <person name="Detter J.C."/>
            <person name="Glavina Del Rio T."/>
            <person name="Hammon N."/>
            <person name="Israni S."/>
            <person name="Dalin E."/>
            <person name="Tice H."/>
            <person name="Pitluck S."/>
            <person name="Chertkov O."/>
            <person name="Brettin T."/>
            <person name="Bruce D."/>
            <person name="Han C."/>
            <person name="Schmutz J."/>
            <person name="Larimer F."/>
            <person name="Land M.L."/>
            <person name="Hauser L."/>
            <person name="Kyrpides N."/>
            <person name="Mikhailova N."/>
            <person name="Ye Q."/>
            <person name="Zhou J."/>
            <person name="Richardson P."/>
            <person name="Fields M.W."/>
        </authorList>
    </citation>
    <scope>NUCLEOTIDE SEQUENCE [LARGE SCALE GENOMIC DNA]</scope>
    <source>
        <strain evidence="4">QYMF</strain>
    </source>
</reference>
<dbReference type="Proteomes" id="UP000001572">
    <property type="component" value="Chromosome"/>
</dbReference>
<dbReference type="OrthoDB" id="1957732at2"/>
<dbReference type="RefSeq" id="WP_011971537.1">
    <property type="nucleotide sequence ID" value="NC_009633.1"/>
</dbReference>
<evidence type="ECO:0000313" key="3">
    <source>
        <dbReference type="EMBL" id="ABR50455.1"/>
    </source>
</evidence>
<accession>A6TKB1</accession>
<evidence type="ECO:0000313" key="2">
    <source>
        <dbReference type="EMBL" id="ABR48102.1"/>
    </source>
</evidence>